<dbReference type="PANTHER" id="PTHR11844">
    <property type="entry name" value="METALLOPROTEASE INHIBITOR"/>
    <property type="match status" value="1"/>
</dbReference>
<dbReference type="GO" id="GO:0002020">
    <property type="term" value="F:protease binding"/>
    <property type="evidence" value="ECO:0007669"/>
    <property type="project" value="TreeGrafter"/>
</dbReference>
<evidence type="ECO:0000313" key="8">
    <source>
        <dbReference type="WBParaSite" id="SVE_0267500.1"/>
    </source>
</evidence>
<dbReference type="AlphaFoldDB" id="A0A0K0F1K0"/>
<dbReference type="InterPro" id="IPR001820">
    <property type="entry name" value="TIMP"/>
</dbReference>
<protein>
    <submittedName>
        <fullName evidence="8">Putative metalloproteinase inhibitor tag-225 (inferred by orthology to a C. elegans protein)</fullName>
    </submittedName>
</protein>
<evidence type="ECO:0000313" key="7">
    <source>
        <dbReference type="Proteomes" id="UP000035680"/>
    </source>
</evidence>
<dbReference type="PANTHER" id="PTHR11844:SF25">
    <property type="entry name" value="NTR DOMAIN-CONTAINING PROTEIN"/>
    <property type="match status" value="1"/>
</dbReference>
<dbReference type="GO" id="GO:0031012">
    <property type="term" value="C:extracellular matrix"/>
    <property type="evidence" value="ECO:0007669"/>
    <property type="project" value="TreeGrafter"/>
</dbReference>
<evidence type="ECO:0000256" key="1">
    <source>
        <dbReference type="ARBA" id="ARBA00004613"/>
    </source>
</evidence>
<evidence type="ECO:0000256" key="3">
    <source>
        <dbReference type="ARBA" id="ARBA00023157"/>
    </source>
</evidence>
<dbReference type="Pfam" id="PF00965">
    <property type="entry name" value="TIMP"/>
    <property type="match status" value="1"/>
</dbReference>
<dbReference type="Gene3D" id="2.40.50.120">
    <property type="match status" value="1"/>
</dbReference>
<proteinExistence type="predicted"/>
<feature type="disulfide bond" evidence="5">
    <location>
        <begin position="28"/>
        <end position="104"/>
    </location>
</feature>
<evidence type="ECO:0000259" key="6">
    <source>
        <dbReference type="PROSITE" id="PS50189"/>
    </source>
</evidence>
<dbReference type="GO" id="GO:0051045">
    <property type="term" value="P:negative regulation of membrane protein ectodomain proteolysis"/>
    <property type="evidence" value="ECO:0007669"/>
    <property type="project" value="TreeGrafter"/>
</dbReference>
<evidence type="ECO:0000256" key="5">
    <source>
        <dbReference type="PIRSR" id="PIRSR601820-3"/>
    </source>
</evidence>
<evidence type="ECO:0000256" key="2">
    <source>
        <dbReference type="ARBA" id="ARBA00022525"/>
    </source>
</evidence>
<dbReference type="GO" id="GO:0008191">
    <property type="term" value="F:metalloendopeptidase inhibitor activity"/>
    <property type="evidence" value="ECO:0007669"/>
    <property type="project" value="InterPro"/>
</dbReference>
<feature type="disulfide bond" evidence="5">
    <location>
        <begin position="30"/>
        <end position="131"/>
    </location>
</feature>
<dbReference type="GO" id="GO:0005615">
    <property type="term" value="C:extracellular space"/>
    <property type="evidence" value="ECO:0007669"/>
    <property type="project" value="TreeGrafter"/>
</dbReference>
<keyword evidence="4" id="KW-0479">Metal-binding</keyword>
<keyword evidence="7" id="KW-1185">Reference proteome</keyword>
<dbReference type="PROSITE" id="PS50189">
    <property type="entry name" value="NTR"/>
    <property type="match status" value="1"/>
</dbReference>
<reference evidence="7" key="1">
    <citation type="submission" date="2014-07" db="EMBL/GenBank/DDBJ databases">
        <authorList>
            <person name="Martin A.A"/>
            <person name="De Silva N."/>
        </authorList>
    </citation>
    <scope>NUCLEOTIDE SEQUENCE</scope>
</reference>
<feature type="binding site" evidence="4">
    <location>
        <position position="28"/>
    </location>
    <ligand>
        <name>Zn(2+)</name>
        <dbReference type="ChEBI" id="CHEBI:29105"/>
        <note>ligand shared with metalloproteinase partner</note>
    </ligand>
</feature>
<keyword evidence="4" id="KW-0862">Zinc</keyword>
<name>A0A0K0F1K0_STRVS</name>
<keyword evidence="3 5" id="KW-1015">Disulfide bond</keyword>
<dbReference type="WBParaSite" id="SVE_0267500.1">
    <property type="protein sequence ID" value="SVE_0267500.1"/>
    <property type="gene ID" value="SVE_0267500"/>
</dbReference>
<comment type="subcellular location">
    <subcellularLocation>
        <location evidence="1">Secreted</location>
    </subcellularLocation>
</comment>
<dbReference type="SUPFAM" id="SSF50242">
    <property type="entry name" value="TIMP-like"/>
    <property type="match status" value="1"/>
</dbReference>
<dbReference type="InterPro" id="IPR008993">
    <property type="entry name" value="TIMP-like_OB-fold"/>
</dbReference>
<feature type="domain" description="NTR" evidence="6">
    <location>
        <begin position="28"/>
        <end position="166"/>
    </location>
</feature>
<evidence type="ECO:0000256" key="4">
    <source>
        <dbReference type="PIRSR" id="PIRSR601820-1"/>
    </source>
</evidence>
<accession>A0A0K0F1K0</accession>
<sequence length="166" mass="18966">MQTFLGTLLLLGVEVTYLLLFTTILNACTCRLKSIQDIVCGSDWVSHLTILGKYDTIAIDTNVEGPQIAGNLMYITLHKEIFKVADNETEIEPIIFTSKNEILCGMPDLIVGKEYLLAGYYTGDINRIRLCDQMSPEKNPRFLFPPEWHQIPDDVKDKLRKDFYKC</sequence>
<dbReference type="Proteomes" id="UP000035680">
    <property type="component" value="Unassembled WGS sequence"/>
</dbReference>
<dbReference type="STRING" id="75913.A0A0K0F1K0"/>
<dbReference type="InterPro" id="IPR001134">
    <property type="entry name" value="Netrin_domain"/>
</dbReference>
<dbReference type="GO" id="GO:0046872">
    <property type="term" value="F:metal ion binding"/>
    <property type="evidence" value="ECO:0007669"/>
    <property type="project" value="UniProtKB-KW"/>
</dbReference>
<reference evidence="8" key="2">
    <citation type="submission" date="2015-08" db="UniProtKB">
        <authorList>
            <consortium name="WormBaseParasite"/>
        </authorList>
    </citation>
    <scope>IDENTIFICATION</scope>
</reference>
<keyword evidence="2" id="KW-0964">Secreted</keyword>
<organism evidence="7 8">
    <name type="scientific">Strongyloides venezuelensis</name>
    <name type="common">Threadworm</name>
    <dbReference type="NCBI Taxonomy" id="75913"/>
    <lineage>
        <taxon>Eukaryota</taxon>
        <taxon>Metazoa</taxon>
        <taxon>Ecdysozoa</taxon>
        <taxon>Nematoda</taxon>
        <taxon>Chromadorea</taxon>
        <taxon>Rhabditida</taxon>
        <taxon>Tylenchina</taxon>
        <taxon>Panagrolaimomorpha</taxon>
        <taxon>Strongyloidoidea</taxon>
        <taxon>Strongyloididae</taxon>
        <taxon>Strongyloides</taxon>
    </lineage>
</organism>